<gene>
    <name evidence="3" type="ORF">GCM10012280_27250</name>
</gene>
<comment type="caution">
    <text evidence="3">The sequence shown here is derived from an EMBL/GenBank/DDBJ whole genome shotgun (WGS) entry which is preliminary data.</text>
</comment>
<dbReference type="RefSeq" id="WP_189131882.1">
    <property type="nucleotide sequence ID" value="NZ_BMMS01000010.1"/>
</dbReference>
<name>A0A918DX50_9ACTN</name>
<feature type="transmembrane region" description="Helical" evidence="2">
    <location>
        <begin position="43"/>
        <end position="64"/>
    </location>
</feature>
<evidence type="ECO:0000256" key="2">
    <source>
        <dbReference type="SAM" id="Phobius"/>
    </source>
</evidence>
<accession>A0A918DX50</accession>
<feature type="region of interest" description="Disordered" evidence="1">
    <location>
        <begin position="180"/>
        <end position="214"/>
    </location>
</feature>
<reference evidence="3" key="2">
    <citation type="submission" date="2020-09" db="EMBL/GenBank/DDBJ databases">
        <authorList>
            <person name="Sun Q."/>
            <person name="Zhou Y."/>
        </authorList>
    </citation>
    <scope>NUCLEOTIDE SEQUENCE</scope>
    <source>
        <strain evidence="3">CGMCC 4.7201</strain>
    </source>
</reference>
<feature type="transmembrane region" description="Helical" evidence="2">
    <location>
        <begin position="105"/>
        <end position="121"/>
    </location>
</feature>
<feature type="transmembrane region" description="Helical" evidence="2">
    <location>
        <begin position="76"/>
        <end position="98"/>
    </location>
</feature>
<dbReference type="AlphaFoldDB" id="A0A918DX50"/>
<protein>
    <submittedName>
        <fullName evidence="3">Uncharacterized protein</fullName>
    </submittedName>
</protein>
<evidence type="ECO:0000313" key="4">
    <source>
        <dbReference type="Proteomes" id="UP000641932"/>
    </source>
</evidence>
<keyword evidence="2" id="KW-0472">Membrane</keyword>
<keyword evidence="2" id="KW-0812">Transmembrane</keyword>
<organism evidence="3 4">
    <name type="scientific">Wenjunlia tyrosinilytica</name>
    <dbReference type="NCBI Taxonomy" id="1544741"/>
    <lineage>
        <taxon>Bacteria</taxon>
        <taxon>Bacillati</taxon>
        <taxon>Actinomycetota</taxon>
        <taxon>Actinomycetes</taxon>
        <taxon>Kitasatosporales</taxon>
        <taxon>Streptomycetaceae</taxon>
        <taxon>Wenjunlia</taxon>
    </lineage>
</organism>
<feature type="transmembrane region" description="Helical" evidence="2">
    <location>
        <begin position="133"/>
        <end position="155"/>
    </location>
</feature>
<evidence type="ECO:0000313" key="3">
    <source>
        <dbReference type="EMBL" id="GGO87844.1"/>
    </source>
</evidence>
<keyword evidence="4" id="KW-1185">Reference proteome</keyword>
<keyword evidence="2" id="KW-1133">Transmembrane helix</keyword>
<reference evidence="3" key="1">
    <citation type="journal article" date="2014" name="Int. J. Syst. Evol. Microbiol.">
        <title>Complete genome sequence of Corynebacterium casei LMG S-19264T (=DSM 44701T), isolated from a smear-ripened cheese.</title>
        <authorList>
            <consortium name="US DOE Joint Genome Institute (JGI-PGF)"/>
            <person name="Walter F."/>
            <person name="Albersmeier A."/>
            <person name="Kalinowski J."/>
            <person name="Ruckert C."/>
        </authorList>
    </citation>
    <scope>NUCLEOTIDE SEQUENCE</scope>
    <source>
        <strain evidence="3">CGMCC 4.7201</strain>
    </source>
</reference>
<feature type="compositionally biased region" description="Pro residues" evidence="1">
    <location>
        <begin position="184"/>
        <end position="214"/>
    </location>
</feature>
<dbReference type="EMBL" id="BMMS01000010">
    <property type="protein sequence ID" value="GGO87844.1"/>
    <property type="molecule type" value="Genomic_DNA"/>
</dbReference>
<dbReference type="Proteomes" id="UP000641932">
    <property type="component" value="Unassembled WGS sequence"/>
</dbReference>
<proteinExistence type="predicted"/>
<sequence length="214" mass="23200">MSDEGGGRLTSAASWAERLPGFLRPPVLLAQRMRGSDPVVPPWLALFFAAAALLLIPWTVWLFLSLPERPRAAHWQIAWGGFDTMLIITFVGAAYRILRRSPKGALVTSVAGTLLVVDAWFDVLTADSTDDVVIALVMAGLVELPVAAICFRTAFSIINVLEQARPYLLHAGFTLHHGRLEPPATWPDPQSPPAPPDTSAPPDPRPPPAYRAEG</sequence>
<evidence type="ECO:0000256" key="1">
    <source>
        <dbReference type="SAM" id="MobiDB-lite"/>
    </source>
</evidence>